<dbReference type="InterPro" id="IPR037524">
    <property type="entry name" value="PA14/GLEYA"/>
</dbReference>
<dbReference type="SUPFAM" id="SSF46626">
    <property type="entry name" value="Cytochrome c"/>
    <property type="match status" value="1"/>
</dbReference>
<evidence type="ECO:0000313" key="8">
    <source>
        <dbReference type="Proteomes" id="UP000644507"/>
    </source>
</evidence>
<dbReference type="GO" id="GO:0020037">
    <property type="term" value="F:heme binding"/>
    <property type="evidence" value="ECO:0007669"/>
    <property type="project" value="InterPro"/>
</dbReference>
<comment type="caution">
    <text evidence="7">The sequence shown here is derived from an EMBL/GenBank/DDBJ whole genome shotgun (WGS) entry which is preliminary data.</text>
</comment>
<dbReference type="GO" id="GO:0046872">
    <property type="term" value="F:metal ion binding"/>
    <property type="evidence" value="ECO:0007669"/>
    <property type="project" value="UniProtKB-KW"/>
</dbReference>
<dbReference type="Pfam" id="PF07631">
    <property type="entry name" value="PSD4"/>
    <property type="match status" value="1"/>
</dbReference>
<dbReference type="InterPro" id="IPR009056">
    <property type="entry name" value="Cyt_c-like_dom"/>
</dbReference>
<dbReference type="Pfam" id="PF07691">
    <property type="entry name" value="PA14"/>
    <property type="match status" value="1"/>
</dbReference>
<dbReference type="Gene3D" id="1.10.760.10">
    <property type="entry name" value="Cytochrome c-like domain"/>
    <property type="match status" value="1"/>
</dbReference>
<evidence type="ECO:0000256" key="3">
    <source>
        <dbReference type="ARBA" id="ARBA00023004"/>
    </source>
</evidence>
<sequence length="751" mass="85708">MLRTLSLLILLSAGLFSQDGKPDGLAIYQKHCVSCHGEQGEGVDEEYDEALVGKRSIASLAKYIHRTMPEDEEDLVVDEDALAVAEYIHGAFYSPAAQERLKPVRKSLLRLTQHQHRNAIADVVASFNWRRTDPGSRGLKAVYHSFREGKDNRKKEKILERVEEQAAFDLATNEPIENLNPEEFEITWLGSLMPPESGRYQFRLKTPNGARLFLNEIWREEGTLIDGWVSSGNEMRVLTGEAELLGGYPVSIKVDYLSFQEKVSSLVVEWKPPHGTWEAIPTRHLWPENAPTIAIVTTSFPADDASLGYERGSSVSKAWQDATANSAMETIALLEPYLDSLTKSKPKQPERAEKLAAFCRTFAKRAFARPLSPEQQERYVDQFFAQYDPEEALRRSLLLTLSSPYFLYPELGAREDSYQVARRLALALWDSVPDNQLWKAAEKDELKEDWQLQKQASRMLQDPRARQKVGRFFHHWLALSEREDLRKDSEMFPGFDEELIADLRVSLDLFLNEVIWSQSSDYRQLFTTPDLYLNSRLAEFYGSPNRPAHFERLPAPDKKRAGVFTHPYLLAAFSYNKQTSPIHRGVYLGRNVLGRYLKPPPEAIEFKDADFDPTLTMREKVTQLTKDASCMSCHEIINPVGFSLEQFDAVGRFREKENNKPIDTKSVYPTPDDQEIPIGGPQDLARIAIESSDAHRAFIQHLFHHLVQQPVAAYGPETMDELHHQFVQNEFNIQKLIIHIAKLSARPAPQN</sequence>
<organism evidence="7 8">
    <name type="scientific">Roseibacillus persicicus</name>
    <dbReference type="NCBI Taxonomy" id="454148"/>
    <lineage>
        <taxon>Bacteria</taxon>
        <taxon>Pseudomonadati</taxon>
        <taxon>Verrucomicrobiota</taxon>
        <taxon>Verrucomicrobiia</taxon>
        <taxon>Verrucomicrobiales</taxon>
        <taxon>Verrucomicrobiaceae</taxon>
        <taxon>Roseibacillus</taxon>
    </lineage>
</organism>
<dbReference type="InterPro" id="IPR013039">
    <property type="entry name" value="DUF1588"/>
</dbReference>
<evidence type="ECO:0000256" key="1">
    <source>
        <dbReference type="ARBA" id="ARBA00022617"/>
    </source>
</evidence>
<evidence type="ECO:0008006" key="9">
    <source>
        <dbReference type="Google" id="ProtNLM"/>
    </source>
</evidence>
<keyword evidence="8" id="KW-1185">Reference proteome</keyword>
<dbReference type="InterPro" id="IPR013042">
    <property type="entry name" value="DUF1592"/>
</dbReference>
<evidence type="ECO:0000259" key="5">
    <source>
        <dbReference type="PROSITE" id="PS51007"/>
    </source>
</evidence>
<gene>
    <name evidence="7" type="ORF">GCM10007100_29760</name>
</gene>
<evidence type="ECO:0000313" key="7">
    <source>
        <dbReference type="EMBL" id="GHC60469.1"/>
    </source>
</evidence>
<evidence type="ECO:0000259" key="6">
    <source>
        <dbReference type="PROSITE" id="PS51820"/>
    </source>
</evidence>
<dbReference type="InterPro" id="IPR011658">
    <property type="entry name" value="PA14_dom"/>
</dbReference>
<keyword evidence="2 4" id="KW-0479">Metal-binding</keyword>
<proteinExistence type="predicted"/>
<feature type="domain" description="Cytochrome c" evidence="5">
    <location>
        <begin position="19"/>
        <end position="92"/>
    </location>
</feature>
<dbReference type="AlphaFoldDB" id="A0A918WNW9"/>
<name>A0A918WNW9_9BACT</name>
<protein>
    <recommendedName>
        <fullName evidence="9">PA14 domain-containing protein</fullName>
    </recommendedName>
</protein>
<feature type="domain" description="PA14" evidence="6">
    <location>
        <begin position="134"/>
        <end position="284"/>
    </location>
</feature>
<keyword evidence="3 4" id="KW-0408">Iron</keyword>
<dbReference type="Pfam" id="PF13442">
    <property type="entry name" value="Cytochrome_CBB3"/>
    <property type="match status" value="1"/>
</dbReference>
<evidence type="ECO:0000256" key="2">
    <source>
        <dbReference type="ARBA" id="ARBA00022723"/>
    </source>
</evidence>
<dbReference type="Pfam" id="PF07627">
    <property type="entry name" value="PSCyt3"/>
    <property type="match status" value="1"/>
</dbReference>
<evidence type="ECO:0000256" key="4">
    <source>
        <dbReference type="PROSITE-ProRule" id="PRU00433"/>
    </source>
</evidence>
<dbReference type="PROSITE" id="PS51820">
    <property type="entry name" value="PA14"/>
    <property type="match status" value="1"/>
</dbReference>
<dbReference type="SMART" id="SM00758">
    <property type="entry name" value="PA14"/>
    <property type="match status" value="1"/>
</dbReference>
<dbReference type="SUPFAM" id="SSF56988">
    <property type="entry name" value="Anthrax protective antigen"/>
    <property type="match status" value="1"/>
</dbReference>
<dbReference type="GO" id="GO:0009055">
    <property type="term" value="F:electron transfer activity"/>
    <property type="evidence" value="ECO:0007669"/>
    <property type="project" value="InterPro"/>
</dbReference>
<reference evidence="7" key="1">
    <citation type="journal article" date="2014" name="Int. J. Syst. Evol. Microbiol.">
        <title>Complete genome sequence of Corynebacterium casei LMG S-19264T (=DSM 44701T), isolated from a smear-ripened cheese.</title>
        <authorList>
            <consortium name="US DOE Joint Genome Institute (JGI-PGF)"/>
            <person name="Walter F."/>
            <person name="Albersmeier A."/>
            <person name="Kalinowski J."/>
            <person name="Ruckert C."/>
        </authorList>
    </citation>
    <scope>NUCLEOTIDE SEQUENCE</scope>
    <source>
        <strain evidence="7">KCTC 12988</strain>
    </source>
</reference>
<keyword evidence="1 4" id="KW-0349">Heme</keyword>
<dbReference type="RefSeq" id="WP_189571501.1">
    <property type="nucleotide sequence ID" value="NZ_BMXI01000013.1"/>
</dbReference>
<reference evidence="7" key="2">
    <citation type="submission" date="2020-09" db="EMBL/GenBank/DDBJ databases">
        <authorList>
            <person name="Sun Q."/>
            <person name="Kim S."/>
        </authorList>
    </citation>
    <scope>NUCLEOTIDE SEQUENCE</scope>
    <source>
        <strain evidence="7">KCTC 12988</strain>
    </source>
</reference>
<dbReference type="PROSITE" id="PS51007">
    <property type="entry name" value="CYTC"/>
    <property type="match status" value="1"/>
</dbReference>
<dbReference type="EMBL" id="BMXI01000013">
    <property type="protein sequence ID" value="GHC60469.1"/>
    <property type="molecule type" value="Genomic_DNA"/>
</dbReference>
<dbReference type="Gene3D" id="3.90.182.10">
    <property type="entry name" value="Toxin - Anthrax Protective Antigen,domain 1"/>
    <property type="match status" value="1"/>
</dbReference>
<dbReference type="Proteomes" id="UP000644507">
    <property type="component" value="Unassembled WGS sequence"/>
</dbReference>
<dbReference type="InterPro" id="IPR036909">
    <property type="entry name" value="Cyt_c-like_dom_sf"/>
</dbReference>
<accession>A0A918WNW9</accession>